<sequence length="372" mass="42251">MSIILNVSVALIIISIVSGWCMFFRNKKLYLNREVDHLKMLSVIIPARNEGRQIGRLLDSINIQTYKKLEVLVVDDGSTDNTAEIVRSFGYRVIKNELNKGWVGKSSACWKGANQANGEYLLFLDADTELYKPDSLETIVNHFEEKGSSGILSIEPYHIVKKWYESFSVVFNIIVVTGMNVFTPIKSKLKPAGAFGPTIICSKEDYFNSGGHFKYCDSVMDNFGLAKAIEEKGLPIHCYLGKQTIHFRMYPNGIKQLVEGWTKSFATASESTHPLVMTLISMWISGAFVASLLLIISPMLSNSNWIIISFILYSIYAVQCYVLARRVGNFPFFPHFLFYPVLFLFFTIVFIRSLYLTKVKKSVKWKGRDIDV</sequence>
<keyword evidence="5" id="KW-0125">Carotenoid biosynthesis</keyword>
<comment type="subcellular location">
    <subcellularLocation>
        <location evidence="1">Cell membrane</location>
    </subcellularLocation>
</comment>
<dbReference type="GO" id="GO:0016757">
    <property type="term" value="F:glycosyltransferase activity"/>
    <property type="evidence" value="ECO:0007669"/>
    <property type="project" value="UniProtKB-KW"/>
</dbReference>
<evidence type="ECO:0000313" key="14">
    <source>
        <dbReference type="Proteomes" id="UP000000822"/>
    </source>
</evidence>
<dbReference type="Proteomes" id="UP000000822">
    <property type="component" value="Chromosome"/>
</dbReference>
<keyword evidence="11" id="KW-0812">Transmembrane</keyword>
<comment type="pathway">
    <text evidence="8">Carotenoid biosynthesis; staphyloxanthin biosynthesis; staphyloxanthin from farnesyl diphosphate: step 4/5.</text>
</comment>
<dbReference type="KEGG" id="oih:OB2458"/>
<keyword evidence="4" id="KW-0808">Transferase</keyword>
<dbReference type="PANTHER" id="PTHR43646">
    <property type="entry name" value="GLYCOSYLTRANSFERASE"/>
    <property type="match status" value="1"/>
</dbReference>
<dbReference type="CDD" id="cd00761">
    <property type="entry name" value="Glyco_tranf_GTA_type"/>
    <property type="match status" value="1"/>
</dbReference>
<dbReference type="InterPro" id="IPR001173">
    <property type="entry name" value="Glyco_trans_2-like"/>
</dbReference>
<reference evidence="13 14" key="1">
    <citation type="journal article" date="2001" name="FEMS Microbiol. Lett.">
        <title>Oceanobacillus iheyensis gen. nov., sp. nov., a deep-sea extremely halotolerant and alkaliphilic species isolated from a depth of 1050 m on the Iheya Ridge.</title>
        <authorList>
            <person name="Lu J."/>
            <person name="Nogi Y."/>
            <person name="Takami H."/>
        </authorList>
    </citation>
    <scope>NUCLEOTIDE SEQUENCE [LARGE SCALE GENOMIC DNA]</scope>
    <source>
        <strain evidence="14">DSM 14371 / CIP 107618 / JCM 11309 / KCTC 3954 / HTE831</strain>
    </source>
</reference>
<keyword evidence="6 11" id="KW-0472">Membrane</keyword>
<keyword evidence="2" id="KW-1003">Cell membrane</keyword>
<keyword evidence="3" id="KW-0328">Glycosyltransferase</keyword>
<feature type="domain" description="Glycosyltransferase 2-like" evidence="12">
    <location>
        <begin position="42"/>
        <end position="152"/>
    </location>
</feature>
<evidence type="ECO:0000256" key="9">
    <source>
        <dbReference type="ARBA" id="ARBA00038120"/>
    </source>
</evidence>
<feature type="transmembrane region" description="Helical" evidence="11">
    <location>
        <begin position="305"/>
        <end position="324"/>
    </location>
</feature>
<name>Q8ENM3_OCEIH</name>
<organism evidence="13 14">
    <name type="scientific">Oceanobacillus iheyensis (strain DSM 14371 / CIP 107618 / JCM 11309 / KCTC 3954 / HTE831)</name>
    <dbReference type="NCBI Taxonomy" id="221109"/>
    <lineage>
        <taxon>Bacteria</taxon>
        <taxon>Bacillati</taxon>
        <taxon>Bacillota</taxon>
        <taxon>Bacilli</taxon>
        <taxon>Bacillales</taxon>
        <taxon>Bacillaceae</taxon>
        <taxon>Oceanobacillus</taxon>
    </lineage>
</organism>
<evidence type="ECO:0000256" key="1">
    <source>
        <dbReference type="ARBA" id="ARBA00004236"/>
    </source>
</evidence>
<reference evidence="13 14" key="2">
    <citation type="journal article" date="2002" name="Nucleic Acids Res.">
        <title>Genome sequence of Oceanobacillus iheyensis isolated from the Iheya Ridge and its unexpected adaptive capabilities to extreme environments.</title>
        <authorList>
            <person name="Takami H."/>
            <person name="Takaki Y."/>
            <person name="Uchiyama I."/>
        </authorList>
    </citation>
    <scope>NUCLEOTIDE SEQUENCE [LARGE SCALE GENOMIC DNA]</scope>
    <source>
        <strain evidence="14">DSM 14371 / CIP 107618 / JCM 11309 / KCTC 3954 / HTE831</strain>
    </source>
</reference>
<dbReference type="SUPFAM" id="SSF53448">
    <property type="entry name" value="Nucleotide-diphospho-sugar transferases"/>
    <property type="match status" value="1"/>
</dbReference>
<dbReference type="Pfam" id="PF00535">
    <property type="entry name" value="Glycos_transf_2"/>
    <property type="match status" value="1"/>
</dbReference>
<feature type="transmembrane region" description="Helical" evidence="11">
    <location>
        <begin position="336"/>
        <end position="356"/>
    </location>
</feature>
<evidence type="ECO:0000256" key="11">
    <source>
        <dbReference type="SAM" id="Phobius"/>
    </source>
</evidence>
<gene>
    <name evidence="13" type="ordered locus">OB2458</name>
</gene>
<dbReference type="AlphaFoldDB" id="Q8ENM3"/>
<dbReference type="Gene3D" id="3.90.550.10">
    <property type="entry name" value="Spore Coat Polysaccharide Biosynthesis Protein SpsA, Chain A"/>
    <property type="match status" value="1"/>
</dbReference>
<dbReference type="EMBL" id="BA000028">
    <property type="protein sequence ID" value="BAC14414.1"/>
    <property type="molecule type" value="Genomic_DNA"/>
</dbReference>
<dbReference type="GO" id="GO:0005886">
    <property type="term" value="C:plasma membrane"/>
    <property type="evidence" value="ECO:0007669"/>
    <property type="project" value="UniProtKB-SubCell"/>
</dbReference>
<dbReference type="InterPro" id="IPR029044">
    <property type="entry name" value="Nucleotide-diphossugar_trans"/>
</dbReference>
<evidence type="ECO:0000256" key="4">
    <source>
        <dbReference type="ARBA" id="ARBA00022679"/>
    </source>
</evidence>
<feature type="transmembrane region" description="Helical" evidence="11">
    <location>
        <begin position="275"/>
        <end position="296"/>
    </location>
</feature>
<dbReference type="PANTHER" id="PTHR43646:SF2">
    <property type="entry name" value="GLYCOSYLTRANSFERASE 2-LIKE DOMAIN-CONTAINING PROTEIN"/>
    <property type="match status" value="1"/>
</dbReference>
<dbReference type="CAZy" id="GT2">
    <property type="family name" value="Glycosyltransferase Family 2"/>
</dbReference>
<evidence type="ECO:0000313" key="13">
    <source>
        <dbReference type="EMBL" id="BAC14414.1"/>
    </source>
</evidence>
<comment type="similarity">
    <text evidence="9">Belongs to the glycosyltransferase 2 family. CrtQ subfamily.</text>
</comment>
<dbReference type="eggNOG" id="COG1215">
    <property type="taxonomic scope" value="Bacteria"/>
</dbReference>
<evidence type="ECO:0000256" key="2">
    <source>
        <dbReference type="ARBA" id="ARBA00022475"/>
    </source>
</evidence>
<feature type="transmembrane region" description="Helical" evidence="11">
    <location>
        <begin position="6"/>
        <end position="24"/>
    </location>
</feature>
<evidence type="ECO:0000256" key="8">
    <source>
        <dbReference type="ARBA" id="ARBA00037904"/>
    </source>
</evidence>
<accession>Q8ENM3</accession>
<keyword evidence="14" id="KW-1185">Reference proteome</keyword>
<feature type="transmembrane region" description="Helical" evidence="11">
    <location>
        <begin position="163"/>
        <end position="182"/>
    </location>
</feature>
<evidence type="ECO:0000256" key="5">
    <source>
        <dbReference type="ARBA" id="ARBA00022746"/>
    </source>
</evidence>
<evidence type="ECO:0000256" key="3">
    <source>
        <dbReference type="ARBA" id="ARBA00022676"/>
    </source>
</evidence>
<evidence type="ECO:0000256" key="10">
    <source>
        <dbReference type="ARBA" id="ARBA00040345"/>
    </source>
</evidence>
<dbReference type="STRING" id="221109.gene:10734710"/>
<comment type="function">
    <text evidence="7">Catalyzes the glycosylation of 4,4'-diaponeurosporenoate, i.e. the esterification of glucose at the C1'' position with the carboxyl group of 4,4'-diaponeurosporenic acid, to form glycosyl-4,4'-diaponeurosporenoate. This is a step in the biosynthesis of staphyloxanthin, an orange pigment present in most staphylococci strains.</text>
</comment>
<dbReference type="HOGENOM" id="CLU_038143_1_0_9"/>
<dbReference type="GO" id="GO:0016117">
    <property type="term" value="P:carotenoid biosynthetic process"/>
    <property type="evidence" value="ECO:0007669"/>
    <property type="project" value="UniProtKB-KW"/>
</dbReference>
<protein>
    <recommendedName>
        <fullName evidence="10">4,4'-diaponeurosporenoate glycosyltransferase</fullName>
    </recommendedName>
</protein>
<evidence type="ECO:0000259" key="12">
    <source>
        <dbReference type="Pfam" id="PF00535"/>
    </source>
</evidence>
<proteinExistence type="inferred from homology"/>
<dbReference type="PhylomeDB" id="Q8ENM3"/>
<keyword evidence="11" id="KW-1133">Transmembrane helix</keyword>
<evidence type="ECO:0000256" key="6">
    <source>
        <dbReference type="ARBA" id="ARBA00023136"/>
    </source>
</evidence>
<evidence type="ECO:0000256" key="7">
    <source>
        <dbReference type="ARBA" id="ARBA00037281"/>
    </source>
</evidence>